<name>A0A8S5RE09_9VIRU</name>
<protein>
    <submittedName>
        <fullName evidence="3">Uncharacterized protein</fullName>
    </submittedName>
</protein>
<keyword evidence="2" id="KW-0472">Membrane</keyword>
<organism evidence="3">
    <name type="scientific">virus sp. ctkyY8</name>
    <dbReference type="NCBI Taxonomy" id="2827995"/>
    <lineage>
        <taxon>Viruses</taxon>
    </lineage>
</organism>
<keyword evidence="1" id="KW-0175">Coiled coil</keyword>
<evidence type="ECO:0000256" key="1">
    <source>
        <dbReference type="SAM" id="Coils"/>
    </source>
</evidence>
<proteinExistence type="predicted"/>
<feature type="transmembrane region" description="Helical" evidence="2">
    <location>
        <begin position="6"/>
        <end position="25"/>
    </location>
</feature>
<evidence type="ECO:0000313" key="3">
    <source>
        <dbReference type="EMBL" id="DAE29599.1"/>
    </source>
</evidence>
<feature type="coiled-coil region" evidence="1">
    <location>
        <begin position="44"/>
        <end position="93"/>
    </location>
</feature>
<dbReference type="EMBL" id="BK059095">
    <property type="protein sequence ID" value="DAE29599.1"/>
    <property type="molecule type" value="Genomic_DNA"/>
</dbReference>
<sequence length="149" mass="17024">MKTLIQKYIPYILAIIAIIFAIFFYKNFSTDKNREIFAQEKILLETQIAEERKIRAEKKEIQEKLYAEWQKADKELEASINEKKERLEAVKTLLGEKSGGIIPTANAETTQELNGNGEPTIAESQRNTEIQCAIGNGSHDVRHLAKNYP</sequence>
<evidence type="ECO:0000256" key="2">
    <source>
        <dbReference type="SAM" id="Phobius"/>
    </source>
</evidence>
<accession>A0A8S5RE09</accession>
<keyword evidence="2" id="KW-1133">Transmembrane helix</keyword>
<reference evidence="3" key="1">
    <citation type="journal article" date="2021" name="Proc. Natl. Acad. Sci. U.S.A.">
        <title>A Catalog of Tens of Thousands of Viruses from Human Metagenomes Reveals Hidden Associations with Chronic Diseases.</title>
        <authorList>
            <person name="Tisza M.J."/>
            <person name="Buck C.B."/>
        </authorList>
    </citation>
    <scope>NUCLEOTIDE SEQUENCE</scope>
    <source>
        <strain evidence="3">CtkyY8</strain>
    </source>
</reference>
<keyword evidence="2" id="KW-0812">Transmembrane</keyword>